<sequence>MDRARGEEDEPGRRFEDGGGDSLQRQRQSSFFLLPLSPSSLRPVAHGGMQELGLTVGVDRVEARWGGATGEERGGGLVEEERADAELEEQERVRGQGRGATAGGGEEEGFPSGWGLETRGRSCATAIGVRDGAGGGYRRLDWPPSPPPRAPPWPSPLGFLRRLLTRPPRSAFSRRLLVLRHGVPLPSLARRRRSGTYLHAAVARSRRLLSAETCLSPRATGQREEGERKREKGEREEEGGLTCGTHMSGAAAGKLLLSIGGSPSAGGDTCLPLTSSPSPWGHGTARRWLAAAPSFLTGGEAMGKGGSLPYCTVDSNILWKL</sequence>
<evidence type="ECO:0000313" key="3">
    <source>
        <dbReference type="Proteomes" id="UP000000763"/>
    </source>
</evidence>
<proteinExistence type="predicted"/>
<reference evidence="3" key="2">
    <citation type="journal article" date="2008" name="Nucleic Acids Res.">
        <title>The rice annotation project database (RAP-DB): 2008 update.</title>
        <authorList>
            <consortium name="The rice annotation project (RAP)"/>
        </authorList>
    </citation>
    <scope>GENOME REANNOTATION</scope>
    <source>
        <strain evidence="3">cv. Nipponbare</strain>
    </source>
</reference>
<organism evidence="2 3">
    <name type="scientific">Oryza sativa subsp. japonica</name>
    <name type="common">Rice</name>
    <dbReference type="NCBI Taxonomy" id="39947"/>
    <lineage>
        <taxon>Eukaryota</taxon>
        <taxon>Viridiplantae</taxon>
        <taxon>Streptophyta</taxon>
        <taxon>Embryophyta</taxon>
        <taxon>Tracheophyta</taxon>
        <taxon>Spermatophyta</taxon>
        <taxon>Magnoliopsida</taxon>
        <taxon>Liliopsida</taxon>
        <taxon>Poales</taxon>
        <taxon>Poaceae</taxon>
        <taxon>BOP clade</taxon>
        <taxon>Oryzoideae</taxon>
        <taxon>Oryzeae</taxon>
        <taxon>Oryzinae</taxon>
        <taxon>Oryza</taxon>
        <taxon>Oryza sativa</taxon>
    </lineage>
</organism>
<feature type="region of interest" description="Disordered" evidence="1">
    <location>
        <begin position="1"/>
        <end position="31"/>
    </location>
</feature>
<dbReference type="Proteomes" id="UP000000763">
    <property type="component" value="Chromosome 2"/>
</dbReference>
<dbReference type="AlphaFoldDB" id="Q6Z424"/>
<feature type="compositionally biased region" description="Basic and acidic residues" evidence="1">
    <location>
        <begin position="1"/>
        <end position="17"/>
    </location>
</feature>
<evidence type="ECO:0000313" key="2">
    <source>
        <dbReference type="EMBL" id="BAD13070.1"/>
    </source>
</evidence>
<dbReference type="EMBL" id="AP005191">
    <property type="protein sequence ID" value="BAD13070.1"/>
    <property type="molecule type" value="Genomic_DNA"/>
</dbReference>
<feature type="region of interest" description="Disordered" evidence="1">
    <location>
        <begin position="215"/>
        <end position="245"/>
    </location>
</feature>
<feature type="compositionally biased region" description="Basic and acidic residues" evidence="1">
    <location>
        <begin position="221"/>
        <end position="235"/>
    </location>
</feature>
<accession>Q6Z424</accession>
<gene>
    <name evidence="2" type="primary">P0479D12.31</name>
</gene>
<feature type="region of interest" description="Disordered" evidence="1">
    <location>
        <begin position="82"/>
        <end position="115"/>
    </location>
</feature>
<name>Q6Z424_ORYSJ</name>
<reference evidence="3" key="1">
    <citation type="journal article" date="2005" name="Nature">
        <title>The map-based sequence of the rice genome.</title>
        <authorList>
            <consortium name="International rice genome sequencing project (IRGSP)"/>
            <person name="Matsumoto T."/>
            <person name="Wu J."/>
            <person name="Kanamori H."/>
            <person name="Katayose Y."/>
            <person name="Fujisawa M."/>
            <person name="Namiki N."/>
            <person name="Mizuno H."/>
            <person name="Yamamoto K."/>
            <person name="Antonio B.A."/>
            <person name="Baba T."/>
            <person name="Sakata K."/>
            <person name="Nagamura Y."/>
            <person name="Aoki H."/>
            <person name="Arikawa K."/>
            <person name="Arita K."/>
            <person name="Bito T."/>
            <person name="Chiden Y."/>
            <person name="Fujitsuka N."/>
            <person name="Fukunaka R."/>
            <person name="Hamada M."/>
            <person name="Harada C."/>
            <person name="Hayashi A."/>
            <person name="Hijishita S."/>
            <person name="Honda M."/>
            <person name="Hosokawa S."/>
            <person name="Ichikawa Y."/>
            <person name="Idonuma A."/>
            <person name="Iijima M."/>
            <person name="Ikeda M."/>
            <person name="Ikeno M."/>
            <person name="Ito K."/>
            <person name="Ito S."/>
            <person name="Ito T."/>
            <person name="Ito Y."/>
            <person name="Ito Y."/>
            <person name="Iwabuchi A."/>
            <person name="Kamiya K."/>
            <person name="Karasawa W."/>
            <person name="Kurita K."/>
            <person name="Katagiri S."/>
            <person name="Kikuta A."/>
            <person name="Kobayashi H."/>
            <person name="Kobayashi N."/>
            <person name="Machita K."/>
            <person name="Maehara T."/>
            <person name="Masukawa M."/>
            <person name="Mizubayashi T."/>
            <person name="Mukai Y."/>
            <person name="Nagasaki H."/>
            <person name="Nagata Y."/>
            <person name="Naito S."/>
            <person name="Nakashima M."/>
            <person name="Nakama Y."/>
            <person name="Nakamichi Y."/>
            <person name="Nakamura M."/>
            <person name="Meguro A."/>
            <person name="Negishi M."/>
            <person name="Ohta I."/>
            <person name="Ohta T."/>
            <person name="Okamoto M."/>
            <person name="Ono N."/>
            <person name="Saji S."/>
            <person name="Sakaguchi M."/>
            <person name="Sakai K."/>
            <person name="Shibata M."/>
            <person name="Shimokawa T."/>
            <person name="Song J."/>
            <person name="Takazaki Y."/>
            <person name="Terasawa K."/>
            <person name="Tsugane M."/>
            <person name="Tsuji K."/>
            <person name="Ueda S."/>
            <person name="Waki K."/>
            <person name="Yamagata H."/>
            <person name="Yamamoto M."/>
            <person name="Yamamoto S."/>
            <person name="Yamane H."/>
            <person name="Yoshiki S."/>
            <person name="Yoshihara R."/>
            <person name="Yukawa K."/>
            <person name="Zhong H."/>
            <person name="Yano M."/>
            <person name="Yuan Q."/>
            <person name="Ouyang S."/>
            <person name="Liu J."/>
            <person name="Jones K.M."/>
            <person name="Gansberger K."/>
            <person name="Moffat K."/>
            <person name="Hill J."/>
            <person name="Bera J."/>
            <person name="Fadrosh D."/>
            <person name="Jin S."/>
            <person name="Johri S."/>
            <person name="Kim M."/>
            <person name="Overton L."/>
            <person name="Reardon M."/>
            <person name="Tsitrin T."/>
            <person name="Vuong H."/>
            <person name="Weaver B."/>
            <person name="Ciecko A."/>
            <person name="Tallon L."/>
            <person name="Jackson J."/>
            <person name="Pai G."/>
            <person name="Aken S.V."/>
            <person name="Utterback T."/>
            <person name="Reidmuller S."/>
            <person name="Feldblyum T."/>
            <person name="Hsiao J."/>
            <person name="Zismann V."/>
            <person name="Iobst S."/>
            <person name="de Vazeille A.R."/>
            <person name="Buell C.R."/>
            <person name="Ying K."/>
            <person name="Li Y."/>
            <person name="Lu T."/>
            <person name="Huang Y."/>
            <person name="Zhao Q."/>
            <person name="Feng Q."/>
            <person name="Zhang L."/>
            <person name="Zhu J."/>
            <person name="Weng Q."/>
            <person name="Mu J."/>
            <person name="Lu Y."/>
            <person name="Fan D."/>
            <person name="Liu Y."/>
            <person name="Guan J."/>
            <person name="Zhang Y."/>
            <person name="Yu S."/>
            <person name="Liu X."/>
            <person name="Zhang Y."/>
            <person name="Hong G."/>
            <person name="Han B."/>
            <person name="Choisne N."/>
            <person name="Demange N."/>
            <person name="Orjeda G."/>
            <person name="Samain S."/>
            <person name="Cattolico L."/>
            <person name="Pelletier E."/>
            <person name="Couloux A."/>
            <person name="Segurens B."/>
            <person name="Wincker P."/>
            <person name="D'Hont A."/>
            <person name="Scarpelli C."/>
            <person name="Weissenbach J."/>
            <person name="Salanoubat M."/>
            <person name="Quetier F."/>
            <person name="Yu Y."/>
            <person name="Kim H.R."/>
            <person name="Rambo T."/>
            <person name="Currie J."/>
            <person name="Collura K."/>
            <person name="Luo M."/>
            <person name="Yang T."/>
            <person name="Ammiraju J.S.S."/>
            <person name="Engler F."/>
            <person name="Soderlund C."/>
            <person name="Wing R.A."/>
            <person name="Palmer L.E."/>
            <person name="de la Bastide M."/>
            <person name="Spiegel L."/>
            <person name="Nascimento L."/>
            <person name="Zutavern T."/>
            <person name="O'Shaughnessy A."/>
            <person name="Dike S."/>
            <person name="Dedhia N."/>
            <person name="Preston R."/>
            <person name="Balija V."/>
            <person name="McCombie W.R."/>
            <person name="Chow T."/>
            <person name="Chen H."/>
            <person name="Chung M."/>
            <person name="Chen C."/>
            <person name="Shaw J."/>
            <person name="Wu H."/>
            <person name="Hsiao K."/>
            <person name="Chao Y."/>
            <person name="Chu M."/>
            <person name="Cheng C."/>
            <person name="Hour A."/>
            <person name="Lee P."/>
            <person name="Lin S."/>
            <person name="Lin Y."/>
            <person name="Liou J."/>
            <person name="Liu S."/>
            <person name="Hsing Y."/>
            <person name="Raghuvanshi S."/>
            <person name="Mohanty A."/>
            <person name="Bharti A.K."/>
            <person name="Gaur A."/>
            <person name="Gupta V."/>
            <person name="Kumar D."/>
            <person name="Ravi V."/>
            <person name="Vij S."/>
            <person name="Kapur A."/>
            <person name="Khurana P."/>
            <person name="Khurana P."/>
            <person name="Khurana J.P."/>
            <person name="Tyagi A.K."/>
            <person name="Gaikwad K."/>
            <person name="Singh A."/>
            <person name="Dalal V."/>
            <person name="Srivastava S."/>
            <person name="Dixit A."/>
            <person name="Pal A.K."/>
            <person name="Ghazi I.A."/>
            <person name="Yadav M."/>
            <person name="Pandit A."/>
            <person name="Bhargava A."/>
            <person name="Sureshbabu K."/>
            <person name="Batra K."/>
            <person name="Sharma T.R."/>
            <person name="Mohapatra T."/>
            <person name="Singh N.K."/>
            <person name="Messing J."/>
            <person name="Nelson A.B."/>
            <person name="Fuks G."/>
            <person name="Kavchok S."/>
            <person name="Keizer G."/>
            <person name="Linton E."/>
            <person name="Llaca V."/>
            <person name="Song R."/>
            <person name="Tanyolac B."/>
            <person name="Young S."/>
            <person name="Ho-Il K."/>
            <person name="Hahn J.H."/>
            <person name="Sangsakoo G."/>
            <person name="Vanavichit A."/>
            <person name="de Mattos Luiz.A.T."/>
            <person name="Zimmer P.D."/>
            <person name="Malone G."/>
            <person name="Dellagostin O."/>
            <person name="de Oliveira A.C."/>
            <person name="Bevan M."/>
            <person name="Bancroft I."/>
            <person name="Minx P."/>
            <person name="Cordum H."/>
            <person name="Wilson R."/>
            <person name="Cheng Z."/>
            <person name="Jin W."/>
            <person name="Jiang J."/>
            <person name="Leong S.A."/>
            <person name="Iwama H."/>
            <person name="Gojobori T."/>
            <person name="Itoh T."/>
            <person name="Niimura Y."/>
            <person name="Fujii Y."/>
            <person name="Habara T."/>
            <person name="Sakai H."/>
            <person name="Sato Y."/>
            <person name="Wilson G."/>
            <person name="Kumar K."/>
            <person name="McCouch S."/>
            <person name="Juretic N."/>
            <person name="Hoen D."/>
            <person name="Wright S."/>
            <person name="Bruskiewich R."/>
            <person name="Bureau T."/>
            <person name="Miyao A."/>
            <person name="Hirochika H."/>
            <person name="Nishikawa T."/>
            <person name="Kadowaki K."/>
            <person name="Sugiura M."/>
            <person name="Burr B."/>
            <person name="Sasaki T."/>
        </authorList>
    </citation>
    <scope>NUCLEOTIDE SEQUENCE [LARGE SCALE GENOMIC DNA]</scope>
    <source>
        <strain evidence="3">cv. Nipponbare</strain>
    </source>
</reference>
<evidence type="ECO:0000256" key="1">
    <source>
        <dbReference type="SAM" id="MobiDB-lite"/>
    </source>
</evidence>
<protein>
    <submittedName>
        <fullName evidence="2">Uncharacterized protein</fullName>
    </submittedName>
</protein>